<evidence type="ECO:0000313" key="2">
    <source>
        <dbReference type="Proteomes" id="UP000742417"/>
    </source>
</evidence>
<reference evidence="1" key="1">
    <citation type="submission" date="2020-12" db="EMBL/GenBank/DDBJ databases">
        <title>Draft Genome of Candida africana.</title>
        <authorList>
            <person name="Ayanbimpe G.M."/>
            <person name="Enweani I.B."/>
            <person name="Aguiyi J.C."/>
            <person name="Nnadi U.P."/>
            <person name="Izam Y."/>
            <person name="Ubani A."/>
            <person name="Ngene A.C."/>
        </authorList>
    </citation>
    <scope>NUCLEOTIDE SEQUENCE</scope>
    <source>
        <strain evidence="1">CEC4854</strain>
    </source>
</reference>
<gene>
    <name evidence="1" type="primary">RAD5</name>
    <name evidence="1" type="ORF">GWM34_01860</name>
</gene>
<dbReference type="EMBL" id="JAENJO010000004">
    <property type="protein sequence ID" value="KAG8202923.1"/>
    <property type="molecule type" value="Genomic_DNA"/>
</dbReference>
<name>A0ACB7FQ73_9ASCO</name>
<sequence>MFKKLESFTNPQHSDIRNTPKQDPQPSSPASFVTGNGTDVKQATDQHEYKNPFPTISAVNSASANTLPLRPSFSHQPPIKKPRLESLHLRNTSPFSLNHNINNNNMNPQLLARPITKPREPIEVIALSDSDDDKKPDNESDDEDIEVLDEQQVANISWKDTSFDQSNSIPSTTTSHQQVTEKLKPEPVLPGSFVPHDQGKQMPIKNNDGNGNGNGDDDLEILSSRSFQVNNAPSTGVYNVPAPVPQVGNMQADAIFKEELENRARLRSSDLINLQKQKDSISRDLVVSQVAIEKFKKNIGTLSKALTQAVSLGNHADVQKLRQAIQTQTELSKAPKMKLNKSQEILIKIETMISLTKRELEVIYQRVRNVGHLANSAFNPYEAQIVADRQRVRVDESEIKDLIDNIRPDEDLEEGLEPTPPELKVNLLKHQRMGLTWMKRMEASKAKGGILADDMGLGKTIQTLALMMVSKGSNLIVAPVSLLRQWVAEIESKTKSDVFLSVGIYHGDDKKKMKDFDLMKEYDIVLVSYTTLVQEWKKHFSEDLKEHQHERNYFPNRSRGGKSYVSPFFSRESQFHRIILDEAQAIKNKQALASKAMTYLRAQYRFCLTGTPMQNGIEELYPLLRFLKIQPYCSEEKFRADILTPIKSKTDLYDEYDVKESMKKIQVLLKSILLRRTKDSLIDGVPILNLPEKHVLSDYVTLENDELAYYQSIELRVQKAAKKILGEHTKNAPALTLLLRLRQACCHSYLVEIGEYRAKVKDSEAEASASNSKLDWRLMLNNARNLKESVKQQVHLLIGSLNGEGNIENTPACPVCFDNIDIESSLLIFGECGHIICKGCCNTFFENCNAGDDDDELPHRIGECKDCQKTVKEHNMTEFLIFDMLHIQKLEMSQVQKFCSQHYQHKIKSNQTLIREFIKRDNGFELSAKIHKCLEMILELFSKNPGEKVIVFSQFTSLFDLMALVLQNQHIEFLRYDGTMSMDVKNNVIKEFYQSSKNVLLLSLRAGNAGLTLTCANHVFIMDPFWNPFVEEQAMGRAHRIGQTREVFVHRVLIAGTVENRIMELQELKKHLIESALDERGMKSISQLNRRELGFLFGLNSLTG</sequence>
<keyword evidence="2" id="KW-1185">Reference proteome</keyword>
<protein>
    <submittedName>
        <fullName evidence="1">RAD5</fullName>
    </submittedName>
</protein>
<comment type="caution">
    <text evidence="1">The sequence shown here is derived from an EMBL/GenBank/DDBJ whole genome shotgun (WGS) entry which is preliminary data.</text>
</comment>
<accession>A0ACB7FQ73</accession>
<dbReference type="Proteomes" id="UP000742417">
    <property type="component" value="Unassembled WGS sequence"/>
</dbReference>
<proteinExistence type="predicted"/>
<feature type="non-terminal residue" evidence="1">
    <location>
        <position position="1"/>
    </location>
</feature>
<evidence type="ECO:0000313" key="1">
    <source>
        <dbReference type="EMBL" id="KAG8202923.1"/>
    </source>
</evidence>
<organism evidence="1 2">
    <name type="scientific">Candida africana</name>
    <dbReference type="NCBI Taxonomy" id="241526"/>
    <lineage>
        <taxon>Eukaryota</taxon>
        <taxon>Fungi</taxon>
        <taxon>Dikarya</taxon>
        <taxon>Ascomycota</taxon>
        <taxon>Saccharomycotina</taxon>
        <taxon>Pichiomycetes</taxon>
        <taxon>Debaryomycetaceae</taxon>
        <taxon>Candida/Lodderomyces clade</taxon>
        <taxon>Candida</taxon>
    </lineage>
</organism>